<gene>
    <name evidence="2" type="ORF">GN958_ATG11811</name>
</gene>
<dbReference type="EMBL" id="JAACNO010001607">
    <property type="protein sequence ID" value="KAF4138995.1"/>
    <property type="molecule type" value="Genomic_DNA"/>
</dbReference>
<protein>
    <submittedName>
        <fullName evidence="2">Uncharacterized protein</fullName>
    </submittedName>
</protein>
<reference evidence="2" key="1">
    <citation type="submission" date="2020-03" db="EMBL/GenBank/DDBJ databases">
        <title>Hybrid Assembly of Korean Phytophthora infestans isolates.</title>
        <authorList>
            <person name="Prokchorchik M."/>
            <person name="Lee Y."/>
            <person name="Seo J."/>
            <person name="Cho J.-H."/>
            <person name="Park Y.-E."/>
            <person name="Jang D.-C."/>
            <person name="Im J.-S."/>
            <person name="Choi J.-G."/>
            <person name="Park H.-J."/>
            <person name="Lee G.-B."/>
            <person name="Lee Y.-G."/>
            <person name="Hong S.-Y."/>
            <person name="Cho K."/>
            <person name="Sohn K.H."/>
        </authorList>
    </citation>
    <scope>NUCLEOTIDE SEQUENCE</scope>
    <source>
        <strain evidence="2">KR_2_A2</strain>
    </source>
</reference>
<evidence type="ECO:0000313" key="3">
    <source>
        <dbReference type="Proteomes" id="UP000704712"/>
    </source>
</evidence>
<dbReference type="Proteomes" id="UP000704712">
    <property type="component" value="Unassembled WGS sequence"/>
</dbReference>
<feature type="region of interest" description="Disordered" evidence="1">
    <location>
        <begin position="284"/>
        <end position="312"/>
    </location>
</feature>
<evidence type="ECO:0000256" key="1">
    <source>
        <dbReference type="SAM" id="MobiDB-lite"/>
    </source>
</evidence>
<sequence length="312" mass="34881">MGMTHKCTILKKHLRPRALREQVETHQKLIDKSSAKNDVALYNLVREKALEQDAVHRSILRSQQHAKPDGKPSRHIEVRVAKKSDSDRTVAQTKPWTSKRKAQQDAGAARRSERPPITGFSNAVAKGKPRGGCFKCGKDHWLSECPDIDEVEKEEIMAKRAPKKQNAKRFRVKRVNPREKGNDRIRPTATLNAVLEAHYCADSGSDWNIISQKMMKELQALELYGCTSGIGSTSGAGSAAGPVRCQDQKRCLIVESDDDELIVGRVLWAELVIDVDRELEQLAAQNRDDDDSFGEPTGVPVRGVTQDADWQK</sequence>
<organism evidence="2 3">
    <name type="scientific">Phytophthora infestans</name>
    <name type="common">Potato late blight agent</name>
    <name type="synonym">Botrytis infestans</name>
    <dbReference type="NCBI Taxonomy" id="4787"/>
    <lineage>
        <taxon>Eukaryota</taxon>
        <taxon>Sar</taxon>
        <taxon>Stramenopiles</taxon>
        <taxon>Oomycota</taxon>
        <taxon>Peronosporomycetes</taxon>
        <taxon>Peronosporales</taxon>
        <taxon>Peronosporaceae</taxon>
        <taxon>Phytophthora</taxon>
    </lineage>
</organism>
<comment type="caution">
    <text evidence="2">The sequence shown here is derived from an EMBL/GenBank/DDBJ whole genome shotgun (WGS) entry which is preliminary data.</text>
</comment>
<dbReference type="AlphaFoldDB" id="A0A8S9UD21"/>
<accession>A0A8S9UD21</accession>
<evidence type="ECO:0000313" key="2">
    <source>
        <dbReference type="EMBL" id="KAF4138995.1"/>
    </source>
</evidence>
<feature type="region of interest" description="Disordered" evidence="1">
    <location>
        <begin position="80"/>
        <end position="124"/>
    </location>
</feature>
<name>A0A8S9UD21_PHYIN</name>
<proteinExistence type="predicted"/>